<accession>A0AAV0ZB74</accession>
<proteinExistence type="predicted"/>
<feature type="domain" description="Peptidase C1A papain C-terminal" evidence="1">
    <location>
        <begin position="77"/>
        <end position="120"/>
    </location>
</feature>
<sequence>MCKLCQRFIEDGQLCVNHIRDPYDNGLPIREDSVTSSVLIILLIGLGRSSKIIDLVLLTLKTHAMLRCLIKFLLELSFEYIKYNGGLETEEAYPYTGSNDLCKFTSENVAVKVLGSVNITLLDETYDMLTSKRPCGPNKKADTGAMYDLAKNDL</sequence>
<evidence type="ECO:0000313" key="2">
    <source>
        <dbReference type="EMBL" id="CAI8594844.1"/>
    </source>
</evidence>
<evidence type="ECO:0000259" key="1">
    <source>
        <dbReference type="Pfam" id="PF00112"/>
    </source>
</evidence>
<dbReference type="GO" id="GO:0006508">
    <property type="term" value="P:proteolysis"/>
    <property type="evidence" value="ECO:0007669"/>
    <property type="project" value="InterPro"/>
</dbReference>
<protein>
    <recommendedName>
        <fullName evidence="1">Peptidase C1A papain C-terminal domain-containing protein</fullName>
    </recommendedName>
</protein>
<keyword evidence="3" id="KW-1185">Reference proteome</keyword>
<dbReference type="InterPro" id="IPR000668">
    <property type="entry name" value="Peptidase_C1A_C"/>
</dbReference>
<gene>
    <name evidence="2" type="ORF">VFH_I161520</name>
</gene>
<dbReference type="GO" id="GO:0008234">
    <property type="term" value="F:cysteine-type peptidase activity"/>
    <property type="evidence" value="ECO:0007669"/>
    <property type="project" value="InterPro"/>
</dbReference>
<dbReference type="SUPFAM" id="SSF54001">
    <property type="entry name" value="Cysteine proteinases"/>
    <property type="match status" value="1"/>
</dbReference>
<dbReference type="Proteomes" id="UP001157006">
    <property type="component" value="Chromosome 1S"/>
</dbReference>
<reference evidence="2 3" key="1">
    <citation type="submission" date="2023-01" db="EMBL/GenBank/DDBJ databases">
        <authorList>
            <person name="Kreplak J."/>
        </authorList>
    </citation>
    <scope>NUCLEOTIDE SEQUENCE [LARGE SCALE GENOMIC DNA]</scope>
</reference>
<dbReference type="Pfam" id="PF00112">
    <property type="entry name" value="Peptidase_C1"/>
    <property type="match status" value="1"/>
</dbReference>
<organism evidence="2 3">
    <name type="scientific">Vicia faba</name>
    <name type="common">Broad bean</name>
    <name type="synonym">Faba vulgaris</name>
    <dbReference type="NCBI Taxonomy" id="3906"/>
    <lineage>
        <taxon>Eukaryota</taxon>
        <taxon>Viridiplantae</taxon>
        <taxon>Streptophyta</taxon>
        <taxon>Embryophyta</taxon>
        <taxon>Tracheophyta</taxon>
        <taxon>Spermatophyta</taxon>
        <taxon>Magnoliopsida</taxon>
        <taxon>eudicotyledons</taxon>
        <taxon>Gunneridae</taxon>
        <taxon>Pentapetalae</taxon>
        <taxon>rosids</taxon>
        <taxon>fabids</taxon>
        <taxon>Fabales</taxon>
        <taxon>Fabaceae</taxon>
        <taxon>Papilionoideae</taxon>
        <taxon>50 kb inversion clade</taxon>
        <taxon>NPAAA clade</taxon>
        <taxon>Hologalegina</taxon>
        <taxon>IRL clade</taxon>
        <taxon>Fabeae</taxon>
        <taxon>Vicia</taxon>
    </lineage>
</organism>
<name>A0AAV0ZB74_VICFA</name>
<dbReference type="Gene3D" id="3.90.70.10">
    <property type="entry name" value="Cysteine proteinases"/>
    <property type="match status" value="1"/>
</dbReference>
<dbReference type="InterPro" id="IPR038765">
    <property type="entry name" value="Papain-like_cys_pep_sf"/>
</dbReference>
<evidence type="ECO:0000313" key="3">
    <source>
        <dbReference type="Proteomes" id="UP001157006"/>
    </source>
</evidence>
<dbReference type="EMBL" id="OX451735">
    <property type="protein sequence ID" value="CAI8594844.1"/>
    <property type="molecule type" value="Genomic_DNA"/>
</dbReference>
<dbReference type="AlphaFoldDB" id="A0AAV0ZB74"/>